<gene>
    <name evidence="1" type="ORF">ABEG18_16260</name>
</gene>
<dbReference type="RefSeq" id="WP_406854098.1">
    <property type="nucleotide sequence ID" value="NZ_CP157484.1"/>
</dbReference>
<dbReference type="InterPro" id="IPR010845">
    <property type="entry name" value="FlaF"/>
</dbReference>
<name>A0AAU7JAA5_9HYPH</name>
<proteinExistence type="predicted"/>
<accession>A0AAU7JAA5</accession>
<keyword evidence="1" id="KW-0966">Cell projection</keyword>
<dbReference type="AlphaFoldDB" id="A0AAU7JAA5"/>
<protein>
    <submittedName>
        <fullName evidence="1">Flagellar biosynthesis regulator FlaF</fullName>
    </submittedName>
</protein>
<keyword evidence="1" id="KW-0282">Flagellum</keyword>
<dbReference type="GO" id="GO:0044781">
    <property type="term" value="P:bacterial-type flagellum organization"/>
    <property type="evidence" value="ECO:0007669"/>
    <property type="project" value="InterPro"/>
</dbReference>
<reference evidence="1" key="1">
    <citation type="submission" date="2024-05" db="EMBL/GenBank/DDBJ databases">
        <authorList>
            <person name="Kim S."/>
            <person name="Heo J."/>
            <person name="Choi H."/>
            <person name="Choi Y."/>
            <person name="Kwon S.-W."/>
            <person name="Kim Y."/>
        </authorList>
    </citation>
    <scope>NUCLEOTIDE SEQUENCE</scope>
    <source>
        <strain evidence="1">KACC 23698</strain>
    </source>
</reference>
<dbReference type="EMBL" id="CP157484">
    <property type="protein sequence ID" value="XBO37276.1"/>
    <property type="molecule type" value="Genomic_DNA"/>
</dbReference>
<sequence>MSPAAQPSAGRFAPACPVETEIELANVSAAQAARLAYAQRAYASAVERSPRPRCLEAEALVRAATRLYHVQTGQPGADLHAALDYNSTVWRVLAAGASEEPEDRLSGAQKQCLANLKHVLGLAANYARSGGVAGLTTLIDADKSLAQAMRDEREKKH</sequence>
<dbReference type="Pfam" id="PF07309">
    <property type="entry name" value="FlaF"/>
    <property type="match status" value="1"/>
</dbReference>
<organism evidence="1">
    <name type="scientific">Alsobacter sp. KACC 23698</name>
    <dbReference type="NCBI Taxonomy" id="3149229"/>
    <lineage>
        <taxon>Bacteria</taxon>
        <taxon>Pseudomonadati</taxon>
        <taxon>Pseudomonadota</taxon>
        <taxon>Alphaproteobacteria</taxon>
        <taxon>Hyphomicrobiales</taxon>
        <taxon>Alsobacteraceae</taxon>
        <taxon>Alsobacter</taxon>
    </lineage>
</organism>
<evidence type="ECO:0000313" key="1">
    <source>
        <dbReference type="EMBL" id="XBO37276.1"/>
    </source>
</evidence>
<keyword evidence="1" id="KW-0969">Cilium</keyword>